<accession>A0A7Y9E6K5</accession>
<dbReference type="RefSeq" id="WP_179663725.1">
    <property type="nucleotide sequence ID" value="NZ_JACCBG010000001.1"/>
</dbReference>
<dbReference type="EMBL" id="JACCBG010000001">
    <property type="protein sequence ID" value="NYD42044.1"/>
    <property type="molecule type" value="Genomic_DNA"/>
</dbReference>
<gene>
    <name evidence="1" type="ORF">BJZ21_002127</name>
</gene>
<sequence length="55" mass="5752">MNATTTGVTVGLLSRPATAEKYVDLLALRTGPAELITGPRPARASRPLARSFLDG</sequence>
<evidence type="ECO:0000313" key="1">
    <source>
        <dbReference type="EMBL" id="NYD42044.1"/>
    </source>
</evidence>
<reference evidence="1 2" key="1">
    <citation type="submission" date="2020-07" db="EMBL/GenBank/DDBJ databases">
        <title>Sequencing the genomes of 1000 actinobacteria strains.</title>
        <authorList>
            <person name="Klenk H.-P."/>
        </authorList>
    </citation>
    <scope>NUCLEOTIDE SEQUENCE [LARGE SCALE GENOMIC DNA]</scope>
    <source>
        <strain evidence="1 2">DSM 21350</strain>
    </source>
</reference>
<comment type="caution">
    <text evidence="1">The sequence shown here is derived from an EMBL/GenBank/DDBJ whole genome shotgun (WGS) entry which is preliminary data.</text>
</comment>
<organism evidence="1 2">
    <name type="scientific">Nocardioides panaciterrulae</name>
    <dbReference type="NCBI Taxonomy" id="661492"/>
    <lineage>
        <taxon>Bacteria</taxon>
        <taxon>Bacillati</taxon>
        <taxon>Actinomycetota</taxon>
        <taxon>Actinomycetes</taxon>
        <taxon>Propionibacteriales</taxon>
        <taxon>Nocardioidaceae</taxon>
        <taxon>Nocardioides</taxon>
    </lineage>
</organism>
<proteinExistence type="predicted"/>
<keyword evidence="2" id="KW-1185">Reference proteome</keyword>
<name>A0A7Y9E6K5_9ACTN</name>
<protein>
    <submittedName>
        <fullName evidence="1">Uncharacterized protein</fullName>
    </submittedName>
</protein>
<evidence type="ECO:0000313" key="2">
    <source>
        <dbReference type="Proteomes" id="UP000535511"/>
    </source>
</evidence>
<dbReference type="AlphaFoldDB" id="A0A7Y9E6K5"/>
<dbReference type="Proteomes" id="UP000535511">
    <property type="component" value="Unassembled WGS sequence"/>
</dbReference>